<feature type="domain" description="MATH" evidence="2">
    <location>
        <begin position="101"/>
        <end position="238"/>
    </location>
</feature>
<protein>
    <recommendedName>
        <fullName evidence="2">MATH domain-containing protein</fullName>
    </recommendedName>
</protein>
<dbReference type="InterPro" id="IPR008974">
    <property type="entry name" value="TRAF-like"/>
</dbReference>
<feature type="compositionally biased region" description="Basic and acidic residues" evidence="1">
    <location>
        <begin position="32"/>
        <end position="41"/>
    </location>
</feature>
<evidence type="ECO:0000256" key="1">
    <source>
        <dbReference type="SAM" id="MobiDB-lite"/>
    </source>
</evidence>
<dbReference type="AlphaFoldDB" id="A0A0E0RB60"/>
<feature type="region of interest" description="Disordered" evidence="1">
    <location>
        <begin position="1"/>
        <end position="98"/>
    </location>
</feature>
<evidence type="ECO:0000313" key="3">
    <source>
        <dbReference type="EnsemblPlants" id="ORUFI11G22050.1"/>
    </source>
</evidence>
<dbReference type="InterPro" id="IPR045005">
    <property type="entry name" value="BPM1-6"/>
</dbReference>
<dbReference type="EnsemblPlants" id="ORUFI11G22050.1">
    <property type="protein sequence ID" value="ORUFI11G22050.1"/>
    <property type="gene ID" value="ORUFI11G22050"/>
</dbReference>
<feature type="compositionally biased region" description="Basic and acidic residues" evidence="1">
    <location>
        <begin position="48"/>
        <end position="65"/>
    </location>
</feature>
<dbReference type="STRING" id="4529.A0A0E0RB60"/>
<dbReference type="GO" id="GO:0016567">
    <property type="term" value="P:protein ubiquitination"/>
    <property type="evidence" value="ECO:0007669"/>
    <property type="project" value="InterPro"/>
</dbReference>
<reference evidence="4" key="1">
    <citation type="submission" date="2013-06" db="EMBL/GenBank/DDBJ databases">
        <authorList>
            <person name="Zhao Q."/>
        </authorList>
    </citation>
    <scope>NUCLEOTIDE SEQUENCE</scope>
    <source>
        <strain evidence="4">cv. W1943</strain>
    </source>
</reference>
<dbReference type="CDD" id="cd00121">
    <property type="entry name" value="MATH"/>
    <property type="match status" value="1"/>
</dbReference>
<sequence>MEKSTSFHFLCSHEGEDKGKKKRMRVQRNQTWKRERERGGEAEVVVDLGRKDHAAGVETRDKDPTKIVPGANKKPNLPPGRREEGGRDKNDQLTEMRRTGRGEIWSRVDGYSHLVGVLQPGEHVDSCVFDAGGHSWRLQLYPNGSNDQTHRSHIGVFLQLAAAAGHPSDGDGRVRARPRFSLVDSAGDKPAAAPPSHDAGFHSFGHGDGWGFQSIISREELERSEYLRDDCFAIQCDVDVTTVRKCHDHPVHYVHQFGICDWGNAKERYKLIGWSRRCS</sequence>
<organism evidence="3 4">
    <name type="scientific">Oryza rufipogon</name>
    <name type="common">Brownbeard rice</name>
    <name type="synonym">Asian wild rice</name>
    <dbReference type="NCBI Taxonomy" id="4529"/>
    <lineage>
        <taxon>Eukaryota</taxon>
        <taxon>Viridiplantae</taxon>
        <taxon>Streptophyta</taxon>
        <taxon>Embryophyta</taxon>
        <taxon>Tracheophyta</taxon>
        <taxon>Spermatophyta</taxon>
        <taxon>Magnoliopsida</taxon>
        <taxon>Liliopsida</taxon>
        <taxon>Poales</taxon>
        <taxon>Poaceae</taxon>
        <taxon>BOP clade</taxon>
        <taxon>Oryzoideae</taxon>
        <taxon>Oryzeae</taxon>
        <taxon>Oryzinae</taxon>
        <taxon>Oryza</taxon>
    </lineage>
</organism>
<dbReference type="Gramene" id="ORUFI11G22050.1">
    <property type="protein sequence ID" value="ORUFI11G22050.1"/>
    <property type="gene ID" value="ORUFI11G22050"/>
</dbReference>
<dbReference type="Pfam" id="PF22486">
    <property type="entry name" value="MATH_2"/>
    <property type="match status" value="1"/>
</dbReference>
<reference evidence="3" key="2">
    <citation type="submission" date="2015-06" db="UniProtKB">
        <authorList>
            <consortium name="EnsemblPlants"/>
        </authorList>
    </citation>
    <scope>IDENTIFICATION</scope>
</reference>
<dbReference type="InterPro" id="IPR002083">
    <property type="entry name" value="MATH/TRAF_dom"/>
</dbReference>
<dbReference type="PROSITE" id="PS50144">
    <property type="entry name" value="MATH"/>
    <property type="match status" value="1"/>
</dbReference>
<accession>A0A0E0RB60</accession>
<proteinExistence type="predicted"/>
<dbReference type="PANTHER" id="PTHR26379">
    <property type="entry name" value="BTB/POZ AND MATH DOMAIN-CONTAINING PROTEIN 1"/>
    <property type="match status" value="1"/>
</dbReference>
<dbReference type="HOGENOM" id="CLU_998852_0_0_1"/>
<evidence type="ECO:0000259" key="2">
    <source>
        <dbReference type="PROSITE" id="PS50144"/>
    </source>
</evidence>
<evidence type="ECO:0000313" key="4">
    <source>
        <dbReference type="Proteomes" id="UP000008022"/>
    </source>
</evidence>
<keyword evidence="4" id="KW-1185">Reference proteome</keyword>
<dbReference type="Gene3D" id="2.60.210.10">
    <property type="entry name" value="Apoptosis, Tumor Necrosis Factor Receptor Associated Protein 2, Chain A"/>
    <property type="match status" value="1"/>
</dbReference>
<dbReference type="SUPFAM" id="SSF49599">
    <property type="entry name" value="TRAF domain-like"/>
    <property type="match status" value="1"/>
</dbReference>
<dbReference type="eggNOG" id="KOG1987">
    <property type="taxonomic scope" value="Eukaryota"/>
</dbReference>
<name>A0A0E0RB60_ORYRU</name>
<dbReference type="PANTHER" id="PTHR26379:SF187">
    <property type="entry name" value="OS07G0655300 PROTEIN"/>
    <property type="match status" value="1"/>
</dbReference>
<feature type="compositionally biased region" description="Basic and acidic residues" evidence="1">
    <location>
        <begin position="80"/>
        <end position="98"/>
    </location>
</feature>
<dbReference type="Proteomes" id="UP000008022">
    <property type="component" value="Unassembled WGS sequence"/>
</dbReference>
<feature type="compositionally biased region" description="Basic and acidic residues" evidence="1">
    <location>
        <begin position="1"/>
        <end position="19"/>
    </location>
</feature>